<evidence type="ECO:0000259" key="9">
    <source>
        <dbReference type="PROSITE" id="PS50071"/>
    </source>
</evidence>
<keyword evidence="5 6" id="KW-0539">Nucleus</keyword>
<dbReference type="PANTHER" id="PTHR24329:SF543">
    <property type="entry name" value="FI01017P-RELATED"/>
    <property type="match status" value="1"/>
</dbReference>
<comment type="caution">
    <text evidence="10">The sequence shown here is derived from an EMBL/GenBank/DDBJ whole genome shotgun (WGS) entry which is preliminary data.</text>
</comment>
<feature type="domain" description="Homeobox" evidence="9">
    <location>
        <begin position="231"/>
        <end position="291"/>
    </location>
</feature>
<protein>
    <recommendedName>
        <fullName evidence="9">Homeobox domain-containing protein</fullName>
    </recommendedName>
</protein>
<keyword evidence="2" id="KW-0217">Developmental protein</keyword>
<feature type="DNA-binding region" description="Homeobox" evidence="6">
    <location>
        <begin position="233"/>
        <end position="292"/>
    </location>
</feature>
<accession>A0A8S3ZQX0</accession>
<proteinExistence type="predicted"/>
<dbReference type="CDD" id="cd00086">
    <property type="entry name" value="homeodomain"/>
    <property type="match status" value="1"/>
</dbReference>
<evidence type="ECO:0000256" key="2">
    <source>
        <dbReference type="ARBA" id="ARBA00022473"/>
    </source>
</evidence>
<feature type="region of interest" description="Disordered" evidence="8">
    <location>
        <begin position="60"/>
        <end position="81"/>
    </location>
</feature>
<comment type="subcellular location">
    <subcellularLocation>
        <location evidence="1 6 7">Nucleus</location>
    </subcellularLocation>
</comment>
<organism evidence="10 11">
    <name type="scientific">Candidula unifasciata</name>
    <dbReference type="NCBI Taxonomy" id="100452"/>
    <lineage>
        <taxon>Eukaryota</taxon>
        <taxon>Metazoa</taxon>
        <taxon>Spiralia</taxon>
        <taxon>Lophotrochozoa</taxon>
        <taxon>Mollusca</taxon>
        <taxon>Gastropoda</taxon>
        <taxon>Heterobranchia</taxon>
        <taxon>Euthyneura</taxon>
        <taxon>Panpulmonata</taxon>
        <taxon>Eupulmonata</taxon>
        <taxon>Stylommatophora</taxon>
        <taxon>Helicina</taxon>
        <taxon>Helicoidea</taxon>
        <taxon>Geomitridae</taxon>
        <taxon>Candidula</taxon>
    </lineage>
</organism>
<keyword evidence="11" id="KW-1185">Reference proteome</keyword>
<dbReference type="OrthoDB" id="6159439at2759"/>
<evidence type="ECO:0000313" key="11">
    <source>
        <dbReference type="Proteomes" id="UP000678393"/>
    </source>
</evidence>
<dbReference type="Gene3D" id="1.10.10.60">
    <property type="entry name" value="Homeodomain-like"/>
    <property type="match status" value="1"/>
</dbReference>
<feature type="non-terminal residue" evidence="10">
    <location>
        <position position="1"/>
    </location>
</feature>
<reference evidence="10" key="1">
    <citation type="submission" date="2021-04" db="EMBL/GenBank/DDBJ databases">
        <authorList>
            <consortium name="Molecular Ecology Group"/>
        </authorList>
    </citation>
    <scope>NUCLEOTIDE SEQUENCE</scope>
</reference>
<dbReference type="SUPFAM" id="SSF46689">
    <property type="entry name" value="Homeodomain-like"/>
    <property type="match status" value="1"/>
</dbReference>
<feature type="region of interest" description="Disordered" evidence="8">
    <location>
        <begin position="175"/>
        <end position="238"/>
    </location>
</feature>
<gene>
    <name evidence="10" type="ORF">CUNI_LOCUS17427</name>
</gene>
<dbReference type="PROSITE" id="PS50071">
    <property type="entry name" value="HOMEOBOX_2"/>
    <property type="match status" value="1"/>
</dbReference>
<feature type="compositionally biased region" description="Low complexity" evidence="8">
    <location>
        <begin position="188"/>
        <end position="197"/>
    </location>
</feature>
<dbReference type="FunFam" id="1.10.10.60:FF:000102">
    <property type="entry name" value="Aristaless related homeobox"/>
    <property type="match status" value="1"/>
</dbReference>
<keyword evidence="4 6" id="KW-0371">Homeobox</keyword>
<dbReference type="GO" id="GO:0000977">
    <property type="term" value="F:RNA polymerase II transcription regulatory region sequence-specific DNA binding"/>
    <property type="evidence" value="ECO:0007669"/>
    <property type="project" value="TreeGrafter"/>
</dbReference>
<dbReference type="GO" id="GO:0005634">
    <property type="term" value="C:nucleus"/>
    <property type="evidence" value="ECO:0007669"/>
    <property type="project" value="UniProtKB-SubCell"/>
</dbReference>
<dbReference type="GO" id="GO:0000981">
    <property type="term" value="F:DNA-binding transcription factor activity, RNA polymerase II-specific"/>
    <property type="evidence" value="ECO:0007669"/>
    <property type="project" value="InterPro"/>
</dbReference>
<dbReference type="Proteomes" id="UP000678393">
    <property type="component" value="Unassembled WGS sequence"/>
</dbReference>
<evidence type="ECO:0000256" key="5">
    <source>
        <dbReference type="ARBA" id="ARBA00023242"/>
    </source>
</evidence>
<evidence type="ECO:0000256" key="1">
    <source>
        <dbReference type="ARBA" id="ARBA00004123"/>
    </source>
</evidence>
<dbReference type="InterPro" id="IPR001356">
    <property type="entry name" value="HD"/>
</dbReference>
<sequence>MDNKEISSITATSLANSISPPLSVASMTPSPECVRRSPKATICSARRHVSYSIDSILGTNNQQSGSPSFQDASLESSTNSGNASITKLAITRNTVFESNDSVITNASHVGCNRYLHHHYQQQQHAFPLPSQHHTDSVINRNISEHFRFATDSKDLQSPPLSSQTVIRKQNDVSLGHQTQLTPSPPAAPSTNSADASSVQRYSAESPSEDESQSEYADNENGNDDENGGKPRKIRRSRTTFTTFQLHRLERAFEKTQYPDVFTREELAMTLDLSEARVQVWFQNRRAKWRKREKALGRDSPTFMSMDAPSISEMMSLARPFGIPTPLESFWGAKFPNLTGVHPMMALSHPGLTSAQAAAAYGARL</sequence>
<dbReference type="InterPro" id="IPR017970">
    <property type="entry name" value="Homeobox_CS"/>
</dbReference>
<dbReference type="InterPro" id="IPR009057">
    <property type="entry name" value="Homeodomain-like_sf"/>
</dbReference>
<feature type="compositionally biased region" description="Acidic residues" evidence="8">
    <location>
        <begin position="206"/>
        <end position="225"/>
    </location>
</feature>
<keyword evidence="3 6" id="KW-0238">DNA-binding</keyword>
<dbReference type="Pfam" id="PF00046">
    <property type="entry name" value="Homeodomain"/>
    <property type="match status" value="1"/>
</dbReference>
<dbReference type="AlphaFoldDB" id="A0A8S3ZQX0"/>
<evidence type="ECO:0000256" key="3">
    <source>
        <dbReference type="ARBA" id="ARBA00023125"/>
    </source>
</evidence>
<evidence type="ECO:0000256" key="7">
    <source>
        <dbReference type="RuleBase" id="RU000682"/>
    </source>
</evidence>
<dbReference type="SMART" id="SM00389">
    <property type="entry name" value="HOX"/>
    <property type="match status" value="1"/>
</dbReference>
<evidence type="ECO:0000256" key="8">
    <source>
        <dbReference type="SAM" id="MobiDB-lite"/>
    </source>
</evidence>
<dbReference type="PROSITE" id="PS00027">
    <property type="entry name" value="HOMEOBOX_1"/>
    <property type="match status" value="1"/>
</dbReference>
<evidence type="ECO:0000313" key="10">
    <source>
        <dbReference type="EMBL" id="CAG5131869.1"/>
    </source>
</evidence>
<dbReference type="InterPro" id="IPR050649">
    <property type="entry name" value="Paired_Homeobox_TFs"/>
</dbReference>
<evidence type="ECO:0000256" key="4">
    <source>
        <dbReference type="ARBA" id="ARBA00023155"/>
    </source>
</evidence>
<dbReference type="EMBL" id="CAJHNH020004893">
    <property type="protein sequence ID" value="CAG5131869.1"/>
    <property type="molecule type" value="Genomic_DNA"/>
</dbReference>
<dbReference type="PANTHER" id="PTHR24329">
    <property type="entry name" value="HOMEOBOX PROTEIN ARISTALESS"/>
    <property type="match status" value="1"/>
</dbReference>
<evidence type="ECO:0000256" key="6">
    <source>
        <dbReference type="PROSITE-ProRule" id="PRU00108"/>
    </source>
</evidence>
<name>A0A8S3ZQX0_9EUPU</name>